<dbReference type="eggNOG" id="ENOG5031BTV">
    <property type="taxonomic scope" value="Bacteria"/>
</dbReference>
<organism evidence="2 3">
    <name type="scientific">Nitratireductor indicus C115</name>
    <dbReference type="NCBI Taxonomy" id="1231190"/>
    <lineage>
        <taxon>Bacteria</taxon>
        <taxon>Pseudomonadati</taxon>
        <taxon>Pseudomonadota</taxon>
        <taxon>Alphaproteobacteria</taxon>
        <taxon>Hyphomicrobiales</taxon>
        <taxon>Phyllobacteriaceae</taxon>
        <taxon>Nitratireductor</taxon>
    </lineage>
</organism>
<evidence type="ECO:0000313" key="2">
    <source>
        <dbReference type="EMBL" id="EKF40878.1"/>
    </source>
</evidence>
<comment type="caution">
    <text evidence="2">The sequence shown here is derived from an EMBL/GenBank/DDBJ whole genome shotgun (WGS) entry which is preliminary data.</text>
</comment>
<reference evidence="2 3" key="1">
    <citation type="journal article" date="2012" name="J. Bacteriol.">
        <title>Genome Sequence of Nitratireductor indicus Type Strain C115.</title>
        <authorList>
            <person name="Lai Q."/>
            <person name="Li G."/>
            <person name="Yu Z."/>
            <person name="Shao Z."/>
        </authorList>
    </citation>
    <scope>NUCLEOTIDE SEQUENCE [LARGE SCALE GENOMIC DNA]</scope>
    <source>
        <strain evidence="2 3">C115</strain>
    </source>
</reference>
<dbReference type="STRING" id="721133.SAMN05216176_102623"/>
<keyword evidence="3" id="KW-1185">Reference proteome</keyword>
<proteinExistence type="predicted"/>
<sequence length="86" mass="9501">MRHDDCSPAIAHYDGEFDDLGVYVTNSADNKGPAGSKKGDDERARRLASELRANLARRKAQSRSRRNGQADSRPEGLETNGNQDEK</sequence>
<dbReference type="EMBL" id="AMSI01000014">
    <property type="protein sequence ID" value="EKF40878.1"/>
    <property type="molecule type" value="Genomic_DNA"/>
</dbReference>
<feature type="compositionally biased region" description="Basic and acidic residues" evidence="1">
    <location>
        <begin position="37"/>
        <end position="49"/>
    </location>
</feature>
<gene>
    <name evidence="2" type="ORF">NA8A_18342</name>
</gene>
<protein>
    <submittedName>
        <fullName evidence="2">Uncharacterized protein</fullName>
    </submittedName>
</protein>
<accession>K2N030</accession>
<dbReference type="PATRIC" id="fig|1231190.3.peg.3789"/>
<dbReference type="Proteomes" id="UP000007374">
    <property type="component" value="Unassembled WGS sequence"/>
</dbReference>
<evidence type="ECO:0000256" key="1">
    <source>
        <dbReference type="SAM" id="MobiDB-lite"/>
    </source>
</evidence>
<dbReference type="AlphaFoldDB" id="K2N030"/>
<feature type="compositionally biased region" description="Basic residues" evidence="1">
    <location>
        <begin position="55"/>
        <end position="66"/>
    </location>
</feature>
<evidence type="ECO:0000313" key="3">
    <source>
        <dbReference type="Proteomes" id="UP000007374"/>
    </source>
</evidence>
<name>K2N030_9HYPH</name>
<feature type="region of interest" description="Disordered" evidence="1">
    <location>
        <begin position="23"/>
        <end position="86"/>
    </location>
</feature>